<accession>A0A5N6TEE7</accession>
<gene>
    <name evidence="2" type="ORF">BDV25DRAFT_166265</name>
</gene>
<evidence type="ECO:0000313" key="3">
    <source>
        <dbReference type="Proteomes" id="UP000325780"/>
    </source>
</evidence>
<keyword evidence="3" id="KW-1185">Reference proteome</keyword>
<evidence type="ECO:0000256" key="1">
    <source>
        <dbReference type="SAM" id="Phobius"/>
    </source>
</evidence>
<dbReference type="Proteomes" id="UP000325780">
    <property type="component" value="Unassembled WGS sequence"/>
</dbReference>
<keyword evidence="1" id="KW-1133">Transmembrane helix</keyword>
<keyword evidence="1" id="KW-0472">Membrane</keyword>
<organism evidence="2 3">
    <name type="scientific">Aspergillus avenaceus</name>
    <dbReference type="NCBI Taxonomy" id="36643"/>
    <lineage>
        <taxon>Eukaryota</taxon>
        <taxon>Fungi</taxon>
        <taxon>Dikarya</taxon>
        <taxon>Ascomycota</taxon>
        <taxon>Pezizomycotina</taxon>
        <taxon>Eurotiomycetes</taxon>
        <taxon>Eurotiomycetidae</taxon>
        <taxon>Eurotiales</taxon>
        <taxon>Aspergillaceae</taxon>
        <taxon>Aspergillus</taxon>
        <taxon>Aspergillus subgen. Circumdati</taxon>
    </lineage>
</organism>
<dbReference type="EMBL" id="ML742456">
    <property type="protein sequence ID" value="KAE8144677.1"/>
    <property type="molecule type" value="Genomic_DNA"/>
</dbReference>
<sequence>MLVPLGDGCFLVLNDFLKRRHVFFCFAMFSLFSFISLNYSIHHCFFVPLSLIHFSLEAFKFMVFGLELTLEFSVLIMNTLNGVKSRRGSQSLEFVEESYYDLRVEALRCAWW</sequence>
<dbReference type="AlphaFoldDB" id="A0A5N6TEE7"/>
<reference evidence="2 3" key="1">
    <citation type="submission" date="2019-04" db="EMBL/GenBank/DDBJ databases">
        <title>Friends and foes A comparative genomics study of 23 Aspergillus species from section Flavi.</title>
        <authorList>
            <consortium name="DOE Joint Genome Institute"/>
            <person name="Kjaerbolling I."/>
            <person name="Vesth T."/>
            <person name="Frisvad J.C."/>
            <person name="Nybo J.L."/>
            <person name="Theobald S."/>
            <person name="Kildgaard S."/>
            <person name="Isbrandt T."/>
            <person name="Kuo A."/>
            <person name="Sato A."/>
            <person name="Lyhne E.K."/>
            <person name="Kogle M.E."/>
            <person name="Wiebenga A."/>
            <person name="Kun R.S."/>
            <person name="Lubbers R.J."/>
            <person name="Makela M.R."/>
            <person name="Barry K."/>
            <person name="Chovatia M."/>
            <person name="Clum A."/>
            <person name="Daum C."/>
            <person name="Haridas S."/>
            <person name="He G."/>
            <person name="LaButti K."/>
            <person name="Lipzen A."/>
            <person name="Mondo S."/>
            <person name="Riley R."/>
            <person name="Salamov A."/>
            <person name="Simmons B.A."/>
            <person name="Magnuson J.K."/>
            <person name="Henrissat B."/>
            <person name="Mortensen U.H."/>
            <person name="Larsen T.O."/>
            <person name="Devries R.P."/>
            <person name="Grigoriev I.V."/>
            <person name="Machida M."/>
            <person name="Baker S.E."/>
            <person name="Andersen M.R."/>
        </authorList>
    </citation>
    <scope>NUCLEOTIDE SEQUENCE [LARGE SCALE GENOMIC DNA]</scope>
    <source>
        <strain evidence="2 3">IBT 18842</strain>
    </source>
</reference>
<proteinExistence type="predicted"/>
<protein>
    <submittedName>
        <fullName evidence="2">Uncharacterized protein</fullName>
    </submittedName>
</protein>
<feature type="transmembrane region" description="Helical" evidence="1">
    <location>
        <begin position="21"/>
        <end position="41"/>
    </location>
</feature>
<feature type="transmembrane region" description="Helical" evidence="1">
    <location>
        <begin position="61"/>
        <end position="80"/>
    </location>
</feature>
<evidence type="ECO:0000313" key="2">
    <source>
        <dbReference type="EMBL" id="KAE8144677.1"/>
    </source>
</evidence>
<keyword evidence="1" id="KW-0812">Transmembrane</keyword>
<name>A0A5N6TEE7_ASPAV</name>